<proteinExistence type="predicted"/>
<dbReference type="EMBL" id="NTME01000001">
    <property type="protein sequence ID" value="PBJ97321.1"/>
    <property type="molecule type" value="Genomic_DNA"/>
</dbReference>
<organism evidence="1 2">
    <name type="scientific">Pseudomonas plecoglossicida</name>
    <dbReference type="NCBI Taxonomy" id="70775"/>
    <lineage>
        <taxon>Bacteria</taxon>
        <taxon>Pseudomonadati</taxon>
        <taxon>Pseudomonadota</taxon>
        <taxon>Gammaproteobacteria</taxon>
        <taxon>Pseudomonadales</taxon>
        <taxon>Pseudomonadaceae</taxon>
        <taxon>Pseudomonas</taxon>
    </lineage>
</organism>
<dbReference type="RefSeq" id="WP_023661765.1">
    <property type="nucleotide sequence ID" value="NZ_CP010359.1"/>
</dbReference>
<accession>A0A0B5KRV3</accession>
<name>A0A0B5KRV3_PSEDL</name>
<dbReference type="AlphaFoldDB" id="A0A0B5KRV3"/>
<dbReference type="KEGG" id="ppj:RK21_05579"/>
<protein>
    <submittedName>
        <fullName evidence="1">Uncharacterized protein</fullName>
    </submittedName>
</protein>
<reference evidence="1 2" key="1">
    <citation type="submission" date="2017-09" db="EMBL/GenBank/DDBJ databases">
        <authorList>
            <person name="Ehlers B."/>
            <person name="Leendertz F.H."/>
        </authorList>
    </citation>
    <scope>NUCLEOTIDE SEQUENCE [LARGE SCALE GENOMIC DNA]</scope>
    <source>
        <strain evidence="1 2">DJ-1</strain>
    </source>
</reference>
<comment type="caution">
    <text evidence="1">The sequence shown here is derived from an EMBL/GenBank/DDBJ whole genome shotgun (WGS) entry which is preliminary data.</text>
</comment>
<sequence length="85" mass="9447">MKKEIEVTGITIFAKEQYAGEIWTNLYSPDEPLQSCVVRDTNVMDAVHTAKSVLQPGKPLKVFATITTSGHPQLLEKIRIGDFSN</sequence>
<dbReference type="Proteomes" id="UP000218102">
    <property type="component" value="Unassembled WGS sequence"/>
</dbReference>
<evidence type="ECO:0000313" key="1">
    <source>
        <dbReference type="EMBL" id="PBJ97321.1"/>
    </source>
</evidence>
<evidence type="ECO:0000313" key="2">
    <source>
        <dbReference type="Proteomes" id="UP000218102"/>
    </source>
</evidence>
<gene>
    <name evidence="1" type="ORF">CMV24_00970</name>
</gene>